<feature type="region of interest" description="Disordered" evidence="1">
    <location>
        <begin position="1"/>
        <end position="25"/>
    </location>
</feature>
<dbReference type="Proteomes" id="UP000299102">
    <property type="component" value="Unassembled WGS sequence"/>
</dbReference>
<comment type="caution">
    <text evidence="2">The sequence shown here is derived from an EMBL/GenBank/DDBJ whole genome shotgun (WGS) entry which is preliminary data.</text>
</comment>
<evidence type="ECO:0000256" key="1">
    <source>
        <dbReference type="SAM" id="MobiDB-lite"/>
    </source>
</evidence>
<name>A0A4C1YN64_EUMVA</name>
<dbReference type="AlphaFoldDB" id="A0A4C1YN64"/>
<gene>
    <name evidence="2" type="ORF">EVAR_59331_1</name>
</gene>
<accession>A0A4C1YN64</accession>
<proteinExistence type="predicted"/>
<dbReference type="OrthoDB" id="7790673at2759"/>
<reference evidence="2 3" key="1">
    <citation type="journal article" date="2019" name="Commun. Biol.">
        <title>The bagworm genome reveals a unique fibroin gene that provides high tensile strength.</title>
        <authorList>
            <person name="Kono N."/>
            <person name="Nakamura H."/>
            <person name="Ohtoshi R."/>
            <person name="Tomita M."/>
            <person name="Numata K."/>
            <person name="Arakawa K."/>
        </authorList>
    </citation>
    <scope>NUCLEOTIDE SEQUENCE [LARGE SCALE GENOMIC DNA]</scope>
</reference>
<evidence type="ECO:0000313" key="3">
    <source>
        <dbReference type="Proteomes" id="UP000299102"/>
    </source>
</evidence>
<protein>
    <submittedName>
        <fullName evidence="2">Uncharacterized protein</fullName>
    </submittedName>
</protein>
<keyword evidence="3" id="KW-1185">Reference proteome</keyword>
<sequence>MDGKQNGKRRRKFSKEKPTRRWTNGEECPMKTLTHWTKCTAGAVTSRPHSVRVLVTWSLRLLCAGRKKQRDTRSMACTVVALIRASGTARRLYLYRRIAPLNNQIMVETLTAVNRQQPDFDKLNSTISEIVEWFTFNNILPDEKKRKIVTFSVTNTKLVDVNEVVRDEMLDIVDRTLFLGLSLGAGVLTMSPRQTARSSRRRRGGRHPVLIYN</sequence>
<feature type="region of interest" description="Disordered" evidence="1">
    <location>
        <begin position="192"/>
        <end position="213"/>
    </location>
</feature>
<feature type="compositionally biased region" description="Basic residues" evidence="1">
    <location>
        <begin position="1"/>
        <end position="20"/>
    </location>
</feature>
<dbReference type="EMBL" id="BGZK01001337">
    <property type="protein sequence ID" value="GBP77588.1"/>
    <property type="molecule type" value="Genomic_DNA"/>
</dbReference>
<evidence type="ECO:0000313" key="2">
    <source>
        <dbReference type="EMBL" id="GBP77588.1"/>
    </source>
</evidence>
<organism evidence="2 3">
    <name type="scientific">Eumeta variegata</name>
    <name type="common">Bagworm moth</name>
    <name type="synonym">Eumeta japonica</name>
    <dbReference type="NCBI Taxonomy" id="151549"/>
    <lineage>
        <taxon>Eukaryota</taxon>
        <taxon>Metazoa</taxon>
        <taxon>Ecdysozoa</taxon>
        <taxon>Arthropoda</taxon>
        <taxon>Hexapoda</taxon>
        <taxon>Insecta</taxon>
        <taxon>Pterygota</taxon>
        <taxon>Neoptera</taxon>
        <taxon>Endopterygota</taxon>
        <taxon>Lepidoptera</taxon>
        <taxon>Glossata</taxon>
        <taxon>Ditrysia</taxon>
        <taxon>Tineoidea</taxon>
        <taxon>Psychidae</taxon>
        <taxon>Oiketicinae</taxon>
        <taxon>Eumeta</taxon>
    </lineage>
</organism>